<dbReference type="Pfam" id="PF01576">
    <property type="entry name" value="Myosin_tail_1"/>
    <property type="match status" value="1"/>
</dbReference>
<reference evidence="11" key="1">
    <citation type="journal article" date="2019" name="IScience">
        <title>Narwhal Genome Reveals Long-Term Low Genetic Diversity despite Current Large Abundance Size.</title>
        <authorList>
            <person name="Westbury M.V."/>
            <person name="Petersen B."/>
            <person name="Garde E."/>
            <person name="Heide-Jorgensen M.P."/>
            <person name="Lorenzen E.D."/>
        </authorList>
    </citation>
    <scope>NUCLEOTIDE SEQUENCE [LARGE SCALE GENOMIC DNA]</scope>
</reference>
<evidence type="ECO:0000256" key="1">
    <source>
        <dbReference type="ARBA" id="ARBA00004657"/>
    </source>
</evidence>
<feature type="domain" description="Myosin tail" evidence="9">
    <location>
        <begin position="1"/>
        <end position="225"/>
    </location>
</feature>
<keyword evidence="2" id="KW-0787">Thick filament</keyword>
<dbReference type="Proteomes" id="UP000308365">
    <property type="component" value="Unassembled WGS sequence"/>
</dbReference>
<evidence type="ECO:0000256" key="4">
    <source>
        <dbReference type="ARBA" id="ARBA00023054"/>
    </source>
</evidence>
<dbReference type="GO" id="GO:0005923">
    <property type="term" value="C:bicellular tight junction"/>
    <property type="evidence" value="ECO:0007669"/>
    <property type="project" value="TreeGrafter"/>
</dbReference>
<evidence type="ECO:0000256" key="3">
    <source>
        <dbReference type="ARBA" id="ARBA00022490"/>
    </source>
</evidence>
<dbReference type="GO" id="GO:0016459">
    <property type="term" value="C:myosin complex"/>
    <property type="evidence" value="ECO:0007669"/>
    <property type="project" value="UniProtKB-KW"/>
</dbReference>
<dbReference type="EMBL" id="RWIC01006911">
    <property type="protein sequence ID" value="TKC33306.1"/>
    <property type="molecule type" value="Genomic_DNA"/>
</dbReference>
<dbReference type="GO" id="GO:0032982">
    <property type="term" value="C:myosin filament"/>
    <property type="evidence" value="ECO:0007669"/>
    <property type="project" value="UniProtKB-KW"/>
</dbReference>
<dbReference type="PANTHER" id="PTHR46349">
    <property type="entry name" value="CINGULIN-LIKE PROTEIN 1-RELATED"/>
    <property type="match status" value="1"/>
</dbReference>
<feature type="region of interest" description="Disordered" evidence="8">
    <location>
        <begin position="17"/>
        <end position="45"/>
    </location>
</feature>
<gene>
    <name evidence="10" type="ORF">EI555_008184</name>
</gene>
<keyword evidence="7" id="KW-0514">Muscle protein</keyword>
<sequence length="236" mass="26770">METEMIQLQGKLAAAERAKRQAQQERGQLADQGANSSGEGALVLEGKRRPEACIAQLVEEQGSAELVSDRLKKANLHSDQISPCLNENARRRLQRQNTELKVKLQDMEGTGKSKASIAALEAKIAQLEQQLDNETKERQAACRQVHRAEKKLEDALLQVDDERRNAEQRKHRADKASPRLKRLKRQLEEAQRANASRRKLQRELEDATETLDAMNREVSSLKNELRRGDLPFVVPR</sequence>
<evidence type="ECO:0000259" key="9">
    <source>
        <dbReference type="Pfam" id="PF01576"/>
    </source>
</evidence>
<keyword evidence="5" id="KW-0518">Myosin</keyword>
<evidence type="ECO:0000256" key="8">
    <source>
        <dbReference type="SAM" id="MobiDB-lite"/>
    </source>
</evidence>
<feature type="compositionally biased region" description="Basic residues" evidence="8">
    <location>
        <begin position="169"/>
        <end position="184"/>
    </location>
</feature>
<feature type="compositionally biased region" description="Basic and acidic residues" evidence="8">
    <location>
        <begin position="159"/>
        <end position="168"/>
    </location>
</feature>
<keyword evidence="6" id="KW-0505">Motor protein</keyword>
<evidence type="ECO:0000256" key="7">
    <source>
        <dbReference type="ARBA" id="ARBA00023179"/>
    </source>
</evidence>
<feature type="region of interest" description="Disordered" evidence="8">
    <location>
        <begin position="159"/>
        <end position="202"/>
    </location>
</feature>
<proteinExistence type="predicted"/>
<name>A0A4U1ECX7_MONMO</name>
<evidence type="ECO:0000313" key="10">
    <source>
        <dbReference type="EMBL" id="TKC33306.1"/>
    </source>
</evidence>
<evidence type="ECO:0000256" key="5">
    <source>
        <dbReference type="ARBA" id="ARBA00023123"/>
    </source>
</evidence>
<dbReference type="Gene3D" id="6.10.250.2420">
    <property type="match status" value="1"/>
</dbReference>
<evidence type="ECO:0000313" key="11">
    <source>
        <dbReference type="Proteomes" id="UP000308365"/>
    </source>
</evidence>
<accession>A0A4U1ECX7</accession>
<dbReference type="AlphaFoldDB" id="A0A4U1ECX7"/>
<protein>
    <recommendedName>
        <fullName evidence="9">Myosin tail domain-containing protein</fullName>
    </recommendedName>
</protein>
<comment type="subcellular location">
    <subcellularLocation>
        <location evidence="1">Cytoplasm</location>
        <location evidence="1">Myofibril</location>
    </subcellularLocation>
</comment>
<evidence type="ECO:0000256" key="6">
    <source>
        <dbReference type="ARBA" id="ARBA00023175"/>
    </source>
</evidence>
<evidence type="ECO:0000256" key="2">
    <source>
        <dbReference type="ARBA" id="ARBA00022433"/>
    </source>
</evidence>
<dbReference type="PANTHER" id="PTHR46349:SF7">
    <property type="entry name" value="MYOSIN TAIL DOMAIN-CONTAINING PROTEIN"/>
    <property type="match status" value="1"/>
</dbReference>
<organism evidence="10 11">
    <name type="scientific">Monodon monoceros</name>
    <name type="common">Narwhal</name>
    <name type="synonym">Ceratodon monodon</name>
    <dbReference type="NCBI Taxonomy" id="40151"/>
    <lineage>
        <taxon>Eukaryota</taxon>
        <taxon>Metazoa</taxon>
        <taxon>Chordata</taxon>
        <taxon>Craniata</taxon>
        <taxon>Vertebrata</taxon>
        <taxon>Euteleostomi</taxon>
        <taxon>Mammalia</taxon>
        <taxon>Eutheria</taxon>
        <taxon>Laurasiatheria</taxon>
        <taxon>Artiodactyla</taxon>
        <taxon>Whippomorpha</taxon>
        <taxon>Cetacea</taxon>
        <taxon>Odontoceti</taxon>
        <taxon>Monodontidae</taxon>
        <taxon>Monodon</taxon>
    </lineage>
</organism>
<dbReference type="InterPro" id="IPR002928">
    <property type="entry name" value="Myosin_tail"/>
</dbReference>
<comment type="caution">
    <text evidence="10">The sequence shown here is derived from an EMBL/GenBank/DDBJ whole genome shotgun (WGS) entry which is preliminary data.</text>
</comment>
<keyword evidence="3" id="KW-0963">Cytoplasm</keyword>
<dbReference type="GO" id="GO:0030016">
    <property type="term" value="C:myofibril"/>
    <property type="evidence" value="ECO:0007669"/>
    <property type="project" value="UniProtKB-SubCell"/>
</dbReference>
<keyword evidence="4" id="KW-0175">Coiled coil</keyword>